<reference evidence="6 7" key="1">
    <citation type="submission" date="2020-07" db="EMBL/GenBank/DDBJ databases">
        <title>non toxigenic Corynebacterium sp. nov from a clinical source.</title>
        <authorList>
            <person name="Bernier A.-M."/>
            <person name="Bernard K."/>
        </authorList>
    </citation>
    <scope>NUCLEOTIDE SEQUENCE [LARGE SCALE GENOMIC DNA]</scope>
    <source>
        <strain evidence="7">NML 93-0612</strain>
    </source>
</reference>
<dbReference type="GO" id="GO:0008483">
    <property type="term" value="F:transaminase activity"/>
    <property type="evidence" value="ECO:0007669"/>
    <property type="project" value="UniProtKB-KW"/>
</dbReference>
<dbReference type="EC" id="2.3.1.47" evidence="2"/>
<comment type="cofactor">
    <cofactor evidence="1">
        <name>pyridoxal 5'-phosphate</name>
        <dbReference type="ChEBI" id="CHEBI:597326"/>
    </cofactor>
</comment>
<feature type="domain" description="Aminotransferase class I/classII large" evidence="5">
    <location>
        <begin position="42"/>
        <end position="375"/>
    </location>
</feature>
<comment type="catalytic activity">
    <reaction evidence="4">
        <text>6-carboxyhexanoyl-[ACP] + L-alanine + H(+) = (8S)-8-amino-7-oxononanoate + holo-[ACP] + CO2</text>
        <dbReference type="Rhea" id="RHEA:42288"/>
        <dbReference type="Rhea" id="RHEA-COMP:9685"/>
        <dbReference type="Rhea" id="RHEA-COMP:9955"/>
        <dbReference type="ChEBI" id="CHEBI:15378"/>
        <dbReference type="ChEBI" id="CHEBI:16526"/>
        <dbReference type="ChEBI" id="CHEBI:57972"/>
        <dbReference type="ChEBI" id="CHEBI:64479"/>
        <dbReference type="ChEBI" id="CHEBI:78846"/>
        <dbReference type="ChEBI" id="CHEBI:149468"/>
        <dbReference type="EC" id="2.3.1.47"/>
    </reaction>
</comment>
<organism evidence="6 7">
    <name type="scientific">Corynebacterium hindlerae</name>
    <dbReference type="NCBI Taxonomy" id="699041"/>
    <lineage>
        <taxon>Bacteria</taxon>
        <taxon>Bacillati</taxon>
        <taxon>Actinomycetota</taxon>
        <taxon>Actinomycetes</taxon>
        <taxon>Mycobacteriales</taxon>
        <taxon>Corynebacteriaceae</taxon>
        <taxon>Corynebacterium</taxon>
    </lineage>
</organism>
<evidence type="ECO:0000256" key="4">
    <source>
        <dbReference type="ARBA" id="ARBA00047715"/>
    </source>
</evidence>
<dbReference type="InterPro" id="IPR015424">
    <property type="entry name" value="PyrdxlP-dep_Trfase"/>
</dbReference>
<dbReference type="GO" id="GO:0008710">
    <property type="term" value="F:8-amino-7-oxononanoate synthase activity"/>
    <property type="evidence" value="ECO:0007669"/>
    <property type="project" value="UniProtKB-EC"/>
</dbReference>
<gene>
    <name evidence="6" type="ORF">HW450_11215</name>
</gene>
<keyword evidence="6" id="KW-0032">Aminotransferase</keyword>
<protein>
    <recommendedName>
        <fullName evidence="2">8-amino-7-oxononanoate synthase</fullName>
        <ecNumber evidence="2">2.3.1.47</ecNumber>
    </recommendedName>
</protein>
<dbReference type="InterPro" id="IPR050087">
    <property type="entry name" value="AON_synthase_class-II"/>
</dbReference>
<dbReference type="EMBL" id="CP059833">
    <property type="protein sequence ID" value="QMV84894.1"/>
    <property type="molecule type" value="Genomic_DNA"/>
</dbReference>
<dbReference type="GO" id="GO:0030170">
    <property type="term" value="F:pyridoxal phosphate binding"/>
    <property type="evidence" value="ECO:0007669"/>
    <property type="project" value="InterPro"/>
</dbReference>
<dbReference type="PANTHER" id="PTHR13693">
    <property type="entry name" value="CLASS II AMINOTRANSFERASE/8-AMINO-7-OXONONANOATE SYNTHASE"/>
    <property type="match status" value="1"/>
</dbReference>
<evidence type="ECO:0000313" key="7">
    <source>
        <dbReference type="Proteomes" id="UP000515570"/>
    </source>
</evidence>
<dbReference type="InterPro" id="IPR015422">
    <property type="entry name" value="PyrdxlP-dep_Trfase_small"/>
</dbReference>
<evidence type="ECO:0000313" key="6">
    <source>
        <dbReference type="EMBL" id="QMV84894.1"/>
    </source>
</evidence>
<dbReference type="Proteomes" id="UP000515570">
    <property type="component" value="Chromosome"/>
</dbReference>
<dbReference type="InterPro" id="IPR015421">
    <property type="entry name" value="PyrdxlP-dep_Trfase_major"/>
</dbReference>
<accession>A0A7G5FE53</accession>
<keyword evidence="3 6" id="KW-0808">Transferase</keyword>
<sequence>MAMHLTDLARTAMAEWQAQGLLRTPGIFSSAQHPVATIDGRDYVLFSSSNYLSLAAHPAVIAAATAATEEFGAGSGGSRLTTGSTTWHRRAEAEFAQFVGSEDAVLFATGYQANLSTIATIGTLTEDLVIFSDSLNHASIIDGCRISRTPLKVFPHRDMAVLADLLAARTTTHALVITDGLFSMDGDIAPLPELLRLCQDRGAWLMVDDAHAVGTLGDHGRGTVEYFGCALPDILIGTASKALGAEGGFVCCNSEVAGLLRNRARSYVFSTAVPASSAAAISSALTLVDEALPALRRNVTHLCQLLNLPVSPSPIIPIPVGDEAEATKRSAALKEQGLWVPAIRYPTVPRGAAILRVTVMAEHTPEHIEQLARALATSGQ</sequence>
<dbReference type="Gene3D" id="3.90.1150.10">
    <property type="entry name" value="Aspartate Aminotransferase, domain 1"/>
    <property type="match status" value="1"/>
</dbReference>
<dbReference type="Pfam" id="PF00155">
    <property type="entry name" value="Aminotran_1_2"/>
    <property type="match status" value="1"/>
</dbReference>
<evidence type="ECO:0000256" key="2">
    <source>
        <dbReference type="ARBA" id="ARBA00013187"/>
    </source>
</evidence>
<evidence type="ECO:0000259" key="5">
    <source>
        <dbReference type="Pfam" id="PF00155"/>
    </source>
</evidence>
<name>A0A7G5FE53_9CORY</name>
<dbReference type="Gene3D" id="3.40.640.10">
    <property type="entry name" value="Type I PLP-dependent aspartate aminotransferase-like (Major domain)"/>
    <property type="match status" value="1"/>
</dbReference>
<evidence type="ECO:0000256" key="3">
    <source>
        <dbReference type="ARBA" id="ARBA00022679"/>
    </source>
</evidence>
<evidence type="ECO:0000256" key="1">
    <source>
        <dbReference type="ARBA" id="ARBA00001933"/>
    </source>
</evidence>
<dbReference type="AlphaFoldDB" id="A0A7G5FE53"/>
<dbReference type="InterPro" id="IPR004839">
    <property type="entry name" value="Aminotransferase_I/II_large"/>
</dbReference>
<keyword evidence="7" id="KW-1185">Reference proteome</keyword>
<dbReference type="SUPFAM" id="SSF53383">
    <property type="entry name" value="PLP-dependent transferases"/>
    <property type="match status" value="1"/>
</dbReference>
<proteinExistence type="predicted"/>